<dbReference type="HOGENOM" id="CLU_739364_0_0_10"/>
<dbReference type="eggNOG" id="ENOG502ZDZC">
    <property type="taxonomic scope" value="Bacteria"/>
</dbReference>
<organism evidence="1 2">
    <name type="scientific">Leyella stercorea DSM 18206</name>
    <dbReference type="NCBI Taxonomy" id="1002367"/>
    <lineage>
        <taxon>Bacteria</taxon>
        <taxon>Pseudomonadati</taxon>
        <taxon>Bacteroidota</taxon>
        <taxon>Bacteroidia</taxon>
        <taxon>Bacteroidales</taxon>
        <taxon>Prevotellaceae</taxon>
        <taxon>Leyella</taxon>
    </lineage>
</organism>
<protein>
    <submittedName>
        <fullName evidence="1">Uncharacterized protein</fullName>
    </submittedName>
</protein>
<gene>
    <name evidence="1" type="ORF">HMPREF0673_02199</name>
</gene>
<proteinExistence type="predicted"/>
<name>G6AZY2_9BACT</name>
<evidence type="ECO:0000313" key="1">
    <source>
        <dbReference type="EMBL" id="EHJ38045.1"/>
    </source>
</evidence>
<accession>G6AZY2</accession>
<reference evidence="1 2" key="1">
    <citation type="submission" date="2011-08" db="EMBL/GenBank/DDBJ databases">
        <authorList>
            <person name="Weinstock G."/>
            <person name="Sodergren E."/>
            <person name="Clifton S."/>
            <person name="Fulton L."/>
            <person name="Fulton B."/>
            <person name="Courtney L."/>
            <person name="Fronick C."/>
            <person name="Harrison M."/>
            <person name="Strong C."/>
            <person name="Farmer C."/>
            <person name="Delahaunty K."/>
            <person name="Markovic C."/>
            <person name="Hall O."/>
            <person name="Minx P."/>
            <person name="Tomlinson C."/>
            <person name="Mitreva M."/>
            <person name="Hou S."/>
            <person name="Chen J."/>
            <person name="Wollam A."/>
            <person name="Pepin K.H."/>
            <person name="Johnson M."/>
            <person name="Bhonagiri V."/>
            <person name="Zhang X."/>
            <person name="Suruliraj S."/>
            <person name="Warren W."/>
            <person name="Chinwalla A."/>
            <person name="Mardis E.R."/>
            <person name="Wilson R.K."/>
        </authorList>
    </citation>
    <scope>NUCLEOTIDE SEQUENCE [LARGE SCALE GENOMIC DNA]</scope>
    <source>
        <strain evidence="1 2">DSM 18206</strain>
    </source>
</reference>
<dbReference type="AlphaFoldDB" id="G6AZY2"/>
<sequence>MQSNAAVRSFLIQAKPVIFENKKVMLKINYNPSLYVFTCNIPSEIEISTDAASVYVTIACGPDTIFETTLYPYNNIAMLYDARSIIEGHMLDKQRVFANFVITADTKTEETTTPERHFIYSRLSLATNAMGFVQLFFLTTRSMFTIPRNSFQTLSAFYLPDVTLQGYTECLALFDGESTPRMVRIEDAKVDTKNTTLIRDIISPIAIETRIGSKCRLLQFTVHRGFLAKTFYVTDRTPNLTLLVRNEFNCDEYIHLTCVTKSKLNLDRSTATSLGITTFYDDKSAYEYDVESSMLTFEEAKHFSQLLLSRYVNIVEIGGALAPITVTDINSEISDADNATNSIKFKYKYSSHHFPITIDYGNNIFDDPFYRTFD</sequence>
<dbReference type="Proteomes" id="UP000004407">
    <property type="component" value="Unassembled WGS sequence"/>
</dbReference>
<dbReference type="EMBL" id="AFZZ01000189">
    <property type="protein sequence ID" value="EHJ38045.1"/>
    <property type="molecule type" value="Genomic_DNA"/>
</dbReference>
<comment type="caution">
    <text evidence="1">The sequence shown here is derived from an EMBL/GenBank/DDBJ whole genome shotgun (WGS) entry which is preliminary data.</text>
</comment>
<evidence type="ECO:0000313" key="2">
    <source>
        <dbReference type="Proteomes" id="UP000004407"/>
    </source>
</evidence>
<dbReference type="PATRIC" id="fig|1002367.3.peg.1777"/>